<dbReference type="Gene3D" id="3.40.50.300">
    <property type="entry name" value="P-loop containing nucleotide triphosphate hydrolases"/>
    <property type="match status" value="1"/>
</dbReference>
<evidence type="ECO:0000313" key="2">
    <source>
        <dbReference type="Proteomes" id="UP000229893"/>
    </source>
</evidence>
<evidence type="ECO:0008006" key="3">
    <source>
        <dbReference type="Google" id="ProtNLM"/>
    </source>
</evidence>
<dbReference type="Pfam" id="PF13177">
    <property type="entry name" value="DNA_pol3_delta2"/>
    <property type="match status" value="1"/>
</dbReference>
<dbReference type="Proteomes" id="UP000229893">
    <property type="component" value="Unassembled WGS sequence"/>
</dbReference>
<organism evidence="1 2">
    <name type="scientific">Candidatus Liptonbacteria bacterium CG11_big_fil_rev_8_21_14_0_20_35_14</name>
    <dbReference type="NCBI Taxonomy" id="1974634"/>
    <lineage>
        <taxon>Bacteria</taxon>
        <taxon>Candidatus Liptoniibacteriota</taxon>
    </lineage>
</organism>
<reference evidence="1 2" key="1">
    <citation type="submission" date="2017-09" db="EMBL/GenBank/DDBJ databases">
        <title>Depth-based differentiation of microbial function through sediment-hosted aquifers and enrichment of novel symbionts in the deep terrestrial subsurface.</title>
        <authorList>
            <person name="Probst A.J."/>
            <person name="Ladd B."/>
            <person name="Jarett J.K."/>
            <person name="Geller-Mcgrath D.E."/>
            <person name="Sieber C.M."/>
            <person name="Emerson J.B."/>
            <person name="Anantharaman K."/>
            <person name="Thomas B.C."/>
            <person name="Malmstrom R."/>
            <person name="Stieglmeier M."/>
            <person name="Klingl A."/>
            <person name="Woyke T."/>
            <person name="Ryan C.M."/>
            <person name="Banfield J.F."/>
        </authorList>
    </citation>
    <scope>NUCLEOTIDE SEQUENCE [LARGE SCALE GENOMIC DNA]</scope>
    <source>
        <strain evidence="1">CG11_big_fil_rev_8_21_14_0_20_35_14</strain>
    </source>
</reference>
<dbReference type="InterPro" id="IPR027417">
    <property type="entry name" value="P-loop_NTPase"/>
</dbReference>
<protein>
    <recommendedName>
        <fullName evidence="3">DNA polymerase III subunit delta</fullName>
    </recommendedName>
</protein>
<dbReference type="AlphaFoldDB" id="A0A2H0N7J6"/>
<dbReference type="SUPFAM" id="SSF52540">
    <property type="entry name" value="P-loop containing nucleoside triphosphate hydrolases"/>
    <property type="match status" value="1"/>
</dbReference>
<name>A0A2H0N7J6_9BACT</name>
<dbReference type="InterPro" id="IPR050238">
    <property type="entry name" value="DNA_Rep/Repair_Clamp_Loader"/>
</dbReference>
<dbReference type="PANTHER" id="PTHR11669">
    <property type="entry name" value="REPLICATION FACTOR C / DNA POLYMERASE III GAMMA-TAU SUBUNIT"/>
    <property type="match status" value="1"/>
</dbReference>
<accession>A0A2H0N7J6</accession>
<dbReference type="EMBL" id="PCWO01000032">
    <property type="protein sequence ID" value="PIR04837.1"/>
    <property type="molecule type" value="Genomic_DNA"/>
</dbReference>
<dbReference type="PANTHER" id="PTHR11669:SF8">
    <property type="entry name" value="DNA POLYMERASE III SUBUNIT DELTA"/>
    <property type="match status" value="1"/>
</dbReference>
<sequence>MFNTENLKKLFKENSLNHAYIFFGDNHHELKKQALDLASFIEDNKNLSDTYILQPKEDENSIGIERVREAKTFLYIKPLINSKRILIIEEGESLTTESQNALLKIIEEAPKFSLIIILVKHKSLLLETIISRAQSIFIENKNKPILSDKEIKEVKEFLSREYSKDFLKNIADHNTKKFLQNVINYLSLDIKNNYSKINKVLNINTRVNELSVNKKLQLEALSEELKQV</sequence>
<dbReference type="GO" id="GO:0006261">
    <property type="term" value="P:DNA-templated DNA replication"/>
    <property type="evidence" value="ECO:0007669"/>
    <property type="project" value="TreeGrafter"/>
</dbReference>
<comment type="caution">
    <text evidence="1">The sequence shown here is derived from an EMBL/GenBank/DDBJ whole genome shotgun (WGS) entry which is preliminary data.</text>
</comment>
<gene>
    <name evidence="1" type="ORF">COV57_02290</name>
</gene>
<proteinExistence type="predicted"/>
<evidence type="ECO:0000313" key="1">
    <source>
        <dbReference type="EMBL" id="PIR04837.1"/>
    </source>
</evidence>